<dbReference type="InterPro" id="IPR007064">
    <property type="entry name" value="Nmd3_N"/>
</dbReference>
<reference evidence="4 5" key="1">
    <citation type="submission" date="2015-12" db="EMBL/GenBank/DDBJ databases">
        <title>A stable core within a dynamic pangenome in Sulfolobus acidocaldarius.</title>
        <authorList>
            <person name="Anderson R."/>
            <person name="Kouris A."/>
            <person name="Seward C."/>
            <person name="Campbell K."/>
            <person name="Whitaker R."/>
        </authorList>
    </citation>
    <scope>NUCLEOTIDE SEQUENCE [LARGE SCALE GENOMIC DNA]</scope>
    <source>
        <strain evidence="2 5">GG12-C01-09</strain>
        <strain evidence="3 4">NG05B_CO5_07</strain>
    </source>
</reference>
<dbReference type="OMA" id="CHMCGSY"/>
<evidence type="ECO:0000313" key="4">
    <source>
        <dbReference type="Proteomes" id="UP000060043"/>
    </source>
</evidence>
<accession>A0A0U3H2G9</accession>
<dbReference type="EMBL" id="CP013694">
    <property type="protein sequence ID" value="ALU28791.1"/>
    <property type="molecule type" value="Genomic_DNA"/>
</dbReference>
<protein>
    <submittedName>
        <fullName evidence="2">NMD protein affecting ribosome stability and mRNA decay</fullName>
    </submittedName>
</protein>
<evidence type="ECO:0000313" key="5">
    <source>
        <dbReference type="Proteomes" id="UP000065473"/>
    </source>
</evidence>
<evidence type="ECO:0000313" key="2">
    <source>
        <dbReference type="EMBL" id="ALU28791.1"/>
    </source>
</evidence>
<evidence type="ECO:0000313" key="3">
    <source>
        <dbReference type="EMBL" id="ALU31511.1"/>
    </source>
</evidence>
<gene>
    <name evidence="2" type="ORF">ATY89_01650</name>
    <name evidence="3" type="ORF">ATZ20_04685</name>
</gene>
<dbReference type="AlphaFoldDB" id="A0A0U3H2G9"/>
<evidence type="ECO:0000259" key="1">
    <source>
        <dbReference type="Pfam" id="PF04981"/>
    </source>
</evidence>
<dbReference type="Pfam" id="PF04981">
    <property type="entry name" value="NMD3"/>
    <property type="match status" value="1"/>
</dbReference>
<dbReference type="GeneID" id="14551470"/>
<name>A0A0U3H2G9_9CREN</name>
<organism evidence="2 5">
    <name type="scientific">Sulfolobus acidocaldarius</name>
    <dbReference type="NCBI Taxonomy" id="2285"/>
    <lineage>
        <taxon>Archaea</taxon>
        <taxon>Thermoproteota</taxon>
        <taxon>Thermoprotei</taxon>
        <taxon>Sulfolobales</taxon>
        <taxon>Sulfolobaceae</taxon>
        <taxon>Sulfolobus</taxon>
    </lineage>
</organism>
<dbReference type="PaxDb" id="1435377-SUSAZ_04405"/>
<dbReference type="EMBL" id="CP013695">
    <property type="protein sequence ID" value="ALU31511.1"/>
    <property type="molecule type" value="Genomic_DNA"/>
</dbReference>
<feature type="domain" description="Nmd3 N-terminal" evidence="1">
    <location>
        <begin position="2"/>
        <end position="228"/>
    </location>
</feature>
<dbReference type="RefSeq" id="WP_011277823.1">
    <property type="nucleotide sequence ID" value="NZ_BHWZ01000001.1"/>
</dbReference>
<dbReference type="OrthoDB" id="15051at2157"/>
<proteinExistence type="predicted"/>
<sequence length="228" mass="26519">MSCGKENVELIDRLCIDCYMKIKELITVPTEIQGKYCKVCGSEWVSGKWIKSADQDPLTSIVYREIDRNIKTDPNVTDVEYTIVKQWLDYNDHPFIDVDIRGKIGNRDFRLTRTISLKVERVLCPSCLRRKSRYYEAIIQLRTKTGEFTQSKRTVFESFFNEEVINNLSDVIEGREGIDYYFINKGVAKRLVSSLMSTIKDIKITESFQDERMKNGKKSAKLVISVRI</sequence>
<dbReference type="STRING" id="1435377.SUSAZ_04405"/>
<dbReference type="Proteomes" id="UP000065473">
    <property type="component" value="Chromosome"/>
</dbReference>
<dbReference type="Proteomes" id="UP000060043">
    <property type="component" value="Chromosome"/>
</dbReference>